<protein>
    <recommendedName>
        <fullName evidence="5">Cytochrome b561 domain-containing protein</fullName>
    </recommendedName>
</protein>
<evidence type="ECO:0000313" key="4">
    <source>
        <dbReference type="Proteomes" id="UP000441754"/>
    </source>
</evidence>
<dbReference type="Proteomes" id="UP000441754">
    <property type="component" value="Unassembled WGS sequence"/>
</dbReference>
<name>A0A7K0ESL2_9BACT</name>
<proteinExistence type="predicted"/>
<feature type="transmembrane region" description="Helical" evidence="2">
    <location>
        <begin position="162"/>
        <end position="181"/>
    </location>
</feature>
<evidence type="ECO:0000256" key="2">
    <source>
        <dbReference type="SAM" id="Phobius"/>
    </source>
</evidence>
<feature type="transmembrane region" description="Helical" evidence="2">
    <location>
        <begin position="193"/>
        <end position="209"/>
    </location>
</feature>
<keyword evidence="2" id="KW-0472">Membrane</keyword>
<feature type="transmembrane region" description="Helical" evidence="2">
    <location>
        <begin position="82"/>
        <end position="103"/>
    </location>
</feature>
<sequence length="211" mass="22692">MSGSGYAQVATSTPDSLTTSATSADSLLNELVDSKETPALLPPHMIFTQRFFWGPRGVLRNLKVAPLTPEGRAHELKIRRTMLVSHQVMGFVTLAGFIAQGIVGAKLYDAKGESFGKLLNTHSTLATCVNITYTTTALLSLAAPPKMVLERSGFSSIKLHKYLAVLHIAGMITTNVLSGMIDSHPELKPYHRAAAYTTFGAFAASIIAIKF</sequence>
<keyword evidence="2" id="KW-1133">Transmembrane helix</keyword>
<evidence type="ECO:0008006" key="5">
    <source>
        <dbReference type="Google" id="ProtNLM"/>
    </source>
</evidence>
<dbReference type="EMBL" id="WJXZ01000014">
    <property type="protein sequence ID" value="MRS64803.1"/>
    <property type="molecule type" value="Genomic_DNA"/>
</dbReference>
<feature type="region of interest" description="Disordered" evidence="1">
    <location>
        <begin position="1"/>
        <end position="20"/>
    </location>
</feature>
<evidence type="ECO:0000256" key="1">
    <source>
        <dbReference type="SAM" id="MobiDB-lite"/>
    </source>
</evidence>
<reference evidence="3 4" key="1">
    <citation type="journal article" date="2018" name="Antonie Van Leeuwenhoek">
        <title>Larkinella terrae sp. nov., isolated from soil on Jeju Island, South Korea.</title>
        <authorList>
            <person name="Ten L.N."/>
            <person name="Jeon J."/>
            <person name="Park S.J."/>
            <person name="Park S."/>
            <person name="Lee S.Y."/>
            <person name="Kim M.K."/>
            <person name="Jung H.Y."/>
        </authorList>
    </citation>
    <scope>NUCLEOTIDE SEQUENCE [LARGE SCALE GENOMIC DNA]</scope>
    <source>
        <strain evidence="3 4">KCTC 52001</strain>
    </source>
</reference>
<keyword evidence="4" id="KW-1185">Reference proteome</keyword>
<organism evidence="3 4">
    <name type="scientific">Larkinella terrae</name>
    <dbReference type="NCBI Taxonomy" id="2025311"/>
    <lineage>
        <taxon>Bacteria</taxon>
        <taxon>Pseudomonadati</taxon>
        <taxon>Bacteroidota</taxon>
        <taxon>Cytophagia</taxon>
        <taxon>Cytophagales</taxon>
        <taxon>Spirosomataceae</taxon>
        <taxon>Larkinella</taxon>
    </lineage>
</organism>
<feature type="compositionally biased region" description="Low complexity" evidence="1">
    <location>
        <begin position="10"/>
        <end position="20"/>
    </location>
</feature>
<feature type="transmembrane region" description="Helical" evidence="2">
    <location>
        <begin position="123"/>
        <end position="142"/>
    </location>
</feature>
<accession>A0A7K0ESL2</accession>
<dbReference type="OrthoDB" id="9792508at2"/>
<dbReference type="AlphaFoldDB" id="A0A7K0ESL2"/>
<comment type="caution">
    <text evidence="3">The sequence shown here is derived from an EMBL/GenBank/DDBJ whole genome shotgun (WGS) entry which is preliminary data.</text>
</comment>
<evidence type="ECO:0000313" key="3">
    <source>
        <dbReference type="EMBL" id="MRS64803.1"/>
    </source>
</evidence>
<keyword evidence="2" id="KW-0812">Transmembrane</keyword>
<gene>
    <name evidence="3" type="ORF">GJJ30_26125</name>
</gene>